<dbReference type="PROSITE" id="PS50076">
    <property type="entry name" value="DNAJ_2"/>
    <property type="match status" value="1"/>
</dbReference>
<evidence type="ECO:0000259" key="1">
    <source>
        <dbReference type="PROSITE" id="PS50076"/>
    </source>
</evidence>
<name>A0A316G8E2_9RHOB</name>
<dbReference type="SMART" id="SM00271">
    <property type="entry name" value="DnaJ"/>
    <property type="match status" value="1"/>
</dbReference>
<evidence type="ECO:0000313" key="3">
    <source>
        <dbReference type="Proteomes" id="UP000245390"/>
    </source>
</evidence>
<dbReference type="InterPro" id="IPR036869">
    <property type="entry name" value="J_dom_sf"/>
</dbReference>
<accession>A0A316G8E2</accession>
<dbReference type="InterPro" id="IPR001623">
    <property type="entry name" value="DnaJ_domain"/>
</dbReference>
<organism evidence="2 3">
    <name type="scientific">Silicimonas algicola</name>
    <dbReference type="NCBI Taxonomy" id="1826607"/>
    <lineage>
        <taxon>Bacteria</taxon>
        <taxon>Pseudomonadati</taxon>
        <taxon>Pseudomonadota</taxon>
        <taxon>Alphaproteobacteria</taxon>
        <taxon>Rhodobacterales</taxon>
        <taxon>Paracoccaceae</taxon>
    </lineage>
</organism>
<keyword evidence="3" id="KW-1185">Reference proteome</keyword>
<dbReference type="EMBL" id="QGGV01000004">
    <property type="protein sequence ID" value="PWK56465.1"/>
    <property type="molecule type" value="Genomic_DNA"/>
</dbReference>
<dbReference type="Gene3D" id="1.10.287.110">
    <property type="entry name" value="DnaJ domain"/>
    <property type="match status" value="1"/>
</dbReference>
<dbReference type="Proteomes" id="UP000245390">
    <property type="component" value="Unassembled WGS sequence"/>
</dbReference>
<reference evidence="2 3" key="1">
    <citation type="submission" date="2018-05" db="EMBL/GenBank/DDBJ databases">
        <title>Genomic Encyclopedia of Type Strains, Phase IV (KMG-IV): sequencing the most valuable type-strain genomes for metagenomic binning, comparative biology and taxonomic classification.</title>
        <authorList>
            <person name="Goeker M."/>
        </authorList>
    </citation>
    <scope>NUCLEOTIDE SEQUENCE [LARGE SCALE GENOMIC DNA]</scope>
    <source>
        <strain evidence="2 3">DSM 103371</strain>
    </source>
</reference>
<comment type="caution">
    <text evidence="2">The sequence shown here is derived from an EMBL/GenBank/DDBJ whole genome shotgun (WGS) entry which is preliminary data.</text>
</comment>
<feature type="domain" description="J" evidence="1">
    <location>
        <begin position="12"/>
        <end position="66"/>
    </location>
</feature>
<evidence type="ECO:0000313" key="2">
    <source>
        <dbReference type="EMBL" id="PWK56465.1"/>
    </source>
</evidence>
<dbReference type="RefSeq" id="WP_109759157.1">
    <property type="nucleotide sequence ID" value="NZ_CP034588.1"/>
</dbReference>
<dbReference type="SUPFAM" id="SSF46565">
    <property type="entry name" value="Chaperone J-domain"/>
    <property type="match status" value="1"/>
</dbReference>
<proteinExistence type="predicted"/>
<dbReference type="Pfam" id="PF00226">
    <property type="entry name" value="DnaJ"/>
    <property type="match status" value="1"/>
</dbReference>
<gene>
    <name evidence="2" type="ORF">C8D95_104137</name>
</gene>
<dbReference type="OrthoDB" id="7705076at2"/>
<dbReference type="CDD" id="cd06257">
    <property type="entry name" value="DnaJ"/>
    <property type="match status" value="1"/>
</dbReference>
<dbReference type="KEGG" id="salo:EF888_20985"/>
<dbReference type="AlphaFoldDB" id="A0A316G8E2"/>
<protein>
    <submittedName>
        <fullName evidence="2">DnaJ-like protein</fullName>
    </submittedName>
</protein>
<sequence length="198" mass="21512">MTPIERVSAKSRALATLGLETHVNQGDLKAAFRKLAFEKHPDRAQGTGDEFARITDAFRFLSDNAGQLGIPEAPPAPRVVSTRRVSRPTVEPTESVLDDLAMAECRAAFEGDVSGTVHVASRLYRTGRRLTYYVATPAGQGLNRVSVPTGDLIDTRRVCPVIVTLDSREIFGCVYEVPAADCAKSFPGARSVSFRFSQ</sequence>